<evidence type="ECO:0000259" key="1">
    <source>
        <dbReference type="Pfam" id="PF24928"/>
    </source>
</evidence>
<sequence>MVTTTFVNKTKIDFKLKEGNAGVYRDLAVLQGVDEHGEPRRPDGQHTVTLDVHATYREYTVVATGQKTKKSRVLVSSDMCQDNSVINIICNDTTGKYETECEPRTKAVDGTQAPNGGQTGGRLSGFVNFLKKLGK</sequence>
<gene>
    <name evidence="2" type="ORF">KC19_8G072500</name>
</gene>
<evidence type="ECO:0000313" key="2">
    <source>
        <dbReference type="EMBL" id="KAG0563972.1"/>
    </source>
</evidence>
<dbReference type="AlphaFoldDB" id="A0A8T0H4D3"/>
<dbReference type="Pfam" id="PF24928">
    <property type="entry name" value="DUF7748"/>
    <property type="match status" value="1"/>
</dbReference>
<accession>A0A8T0H4D3</accession>
<dbReference type="Proteomes" id="UP000822688">
    <property type="component" value="Chromosome 8"/>
</dbReference>
<organism evidence="2 3">
    <name type="scientific">Ceratodon purpureus</name>
    <name type="common">Fire moss</name>
    <name type="synonym">Dicranum purpureum</name>
    <dbReference type="NCBI Taxonomy" id="3225"/>
    <lineage>
        <taxon>Eukaryota</taxon>
        <taxon>Viridiplantae</taxon>
        <taxon>Streptophyta</taxon>
        <taxon>Embryophyta</taxon>
        <taxon>Bryophyta</taxon>
        <taxon>Bryophytina</taxon>
        <taxon>Bryopsida</taxon>
        <taxon>Dicranidae</taxon>
        <taxon>Pseudoditrichales</taxon>
        <taxon>Ditrichaceae</taxon>
        <taxon>Ceratodon</taxon>
    </lineage>
</organism>
<feature type="domain" description="DUF7748" evidence="1">
    <location>
        <begin position="2"/>
        <end position="104"/>
    </location>
</feature>
<comment type="caution">
    <text evidence="2">The sequence shown here is derived from an EMBL/GenBank/DDBJ whole genome shotgun (WGS) entry which is preliminary data.</text>
</comment>
<evidence type="ECO:0000313" key="3">
    <source>
        <dbReference type="Proteomes" id="UP000822688"/>
    </source>
</evidence>
<dbReference type="EMBL" id="CM026429">
    <property type="protein sequence ID" value="KAG0563972.1"/>
    <property type="molecule type" value="Genomic_DNA"/>
</dbReference>
<protein>
    <recommendedName>
        <fullName evidence="1">DUF7748 domain-containing protein</fullName>
    </recommendedName>
</protein>
<proteinExistence type="predicted"/>
<reference evidence="2" key="1">
    <citation type="submission" date="2020-06" db="EMBL/GenBank/DDBJ databases">
        <title>WGS assembly of Ceratodon purpureus strain R40.</title>
        <authorList>
            <person name="Carey S.B."/>
            <person name="Jenkins J."/>
            <person name="Shu S."/>
            <person name="Lovell J.T."/>
            <person name="Sreedasyam A."/>
            <person name="Maumus F."/>
            <person name="Tiley G.P."/>
            <person name="Fernandez-Pozo N."/>
            <person name="Barry K."/>
            <person name="Chen C."/>
            <person name="Wang M."/>
            <person name="Lipzen A."/>
            <person name="Daum C."/>
            <person name="Saski C.A."/>
            <person name="Payton A.C."/>
            <person name="Mcbreen J.C."/>
            <person name="Conrad R.E."/>
            <person name="Kollar L.M."/>
            <person name="Olsson S."/>
            <person name="Huttunen S."/>
            <person name="Landis J.B."/>
            <person name="Wickett N.J."/>
            <person name="Johnson M.G."/>
            <person name="Rensing S.A."/>
            <person name="Grimwood J."/>
            <person name="Schmutz J."/>
            <person name="Mcdaniel S.F."/>
        </authorList>
    </citation>
    <scope>NUCLEOTIDE SEQUENCE</scope>
    <source>
        <strain evidence="2">R40</strain>
    </source>
</reference>
<name>A0A8T0H4D3_CERPU</name>
<keyword evidence="3" id="KW-1185">Reference proteome</keyword>
<dbReference type="InterPro" id="IPR056650">
    <property type="entry name" value="DUF7748"/>
</dbReference>